<dbReference type="OrthoDB" id="1707677at2"/>
<keyword evidence="1" id="KW-0408">Iron</keyword>
<dbReference type="InterPro" id="IPR053184">
    <property type="entry name" value="FeoA-like"/>
</dbReference>
<dbReference type="PATRIC" id="fig|1503.3.peg.1266"/>
<dbReference type="PANTHER" id="PTHR43151:SF2">
    <property type="entry name" value="FE(2+) TRANSPORT PROTEIN A-RELATED"/>
    <property type="match status" value="1"/>
</dbReference>
<dbReference type="EMBL" id="LGSS01000020">
    <property type="protein sequence ID" value="KNF07230.1"/>
    <property type="molecule type" value="Genomic_DNA"/>
</dbReference>
<feature type="domain" description="Ferrous iron transporter FeoA-like" evidence="2">
    <location>
        <begin position="4"/>
        <end position="74"/>
    </location>
</feature>
<sequence length="74" mass="7915">MACVPLSFFIEGEKGVVDNISGGEKISKRLYEMGFNKGAEVKVVKNDAGTIIVSLSGCRVAIGRGLAQKIMINR</sequence>
<reference evidence="4" key="1">
    <citation type="submission" date="2015-07" db="EMBL/GenBank/DDBJ databases">
        <title>Draft genome sequence of the purine-degrading Gottschalkia purinilyticum DSM 1384 (formerly Clostridium purinilyticum).</title>
        <authorList>
            <person name="Poehlein A."/>
            <person name="Schiel-Bengelsdorf B."/>
            <person name="Bengelsdorf F.R."/>
            <person name="Daniel R."/>
            <person name="Duerre P."/>
        </authorList>
    </citation>
    <scope>NUCLEOTIDE SEQUENCE [LARGE SCALE GENOMIC DNA]</scope>
    <source>
        <strain evidence="4">DSM 1384</strain>
    </source>
</reference>
<evidence type="ECO:0000259" key="2">
    <source>
        <dbReference type="SMART" id="SM00899"/>
    </source>
</evidence>
<dbReference type="Gene3D" id="2.30.30.90">
    <property type="match status" value="1"/>
</dbReference>
<dbReference type="PANTHER" id="PTHR43151">
    <property type="entry name" value="FEOA FAMILY PROTEIN"/>
    <property type="match status" value="1"/>
</dbReference>
<dbReference type="RefSeq" id="WP_050378566.1">
    <property type="nucleotide sequence ID" value="NZ_LGSS01000020.1"/>
</dbReference>
<dbReference type="InterPro" id="IPR038157">
    <property type="entry name" value="FeoA_core_dom"/>
</dbReference>
<evidence type="ECO:0000313" key="3">
    <source>
        <dbReference type="EMBL" id="KNF07230.1"/>
    </source>
</evidence>
<organism evidence="3 4">
    <name type="scientific">Gottschalkia purinilytica</name>
    <name type="common">Clostridium purinilyticum</name>
    <dbReference type="NCBI Taxonomy" id="1503"/>
    <lineage>
        <taxon>Bacteria</taxon>
        <taxon>Bacillati</taxon>
        <taxon>Bacillota</taxon>
        <taxon>Tissierellia</taxon>
        <taxon>Tissierellales</taxon>
        <taxon>Gottschalkiaceae</taxon>
        <taxon>Gottschalkia</taxon>
    </lineage>
</organism>
<evidence type="ECO:0000313" key="4">
    <source>
        <dbReference type="Proteomes" id="UP000037267"/>
    </source>
</evidence>
<dbReference type="InterPro" id="IPR007167">
    <property type="entry name" value="Fe-transptr_FeoA-like"/>
</dbReference>
<evidence type="ECO:0000256" key="1">
    <source>
        <dbReference type="ARBA" id="ARBA00023004"/>
    </source>
</evidence>
<dbReference type="STRING" id="1503.CLPU_20c00060"/>
<dbReference type="AlphaFoldDB" id="A0A0L0W7F0"/>
<dbReference type="SUPFAM" id="SSF50037">
    <property type="entry name" value="C-terminal domain of transcriptional repressors"/>
    <property type="match status" value="1"/>
</dbReference>
<dbReference type="SMART" id="SM00899">
    <property type="entry name" value="FeoA"/>
    <property type="match status" value="1"/>
</dbReference>
<name>A0A0L0W7F0_GOTPU</name>
<dbReference type="GO" id="GO:0046914">
    <property type="term" value="F:transition metal ion binding"/>
    <property type="evidence" value="ECO:0007669"/>
    <property type="project" value="InterPro"/>
</dbReference>
<keyword evidence="4" id="KW-1185">Reference proteome</keyword>
<dbReference type="Proteomes" id="UP000037267">
    <property type="component" value="Unassembled WGS sequence"/>
</dbReference>
<comment type="caution">
    <text evidence="3">The sequence shown here is derived from an EMBL/GenBank/DDBJ whole genome shotgun (WGS) entry which is preliminary data.</text>
</comment>
<protein>
    <submittedName>
        <fullName evidence="3">Fe2+ transport system protein A</fullName>
    </submittedName>
</protein>
<dbReference type="InterPro" id="IPR008988">
    <property type="entry name" value="Transcriptional_repressor_C"/>
</dbReference>
<dbReference type="Pfam" id="PF04023">
    <property type="entry name" value="FeoA"/>
    <property type="match status" value="1"/>
</dbReference>
<proteinExistence type="predicted"/>
<accession>A0A0L0W7F0</accession>
<gene>
    <name evidence="3" type="ORF">CLPU_20c00060</name>
</gene>